<dbReference type="RefSeq" id="WP_367625152.1">
    <property type="nucleotide sequence ID" value="NZ_JBFNQD010000007.1"/>
</dbReference>
<organism evidence="1 3">
    <name type="scientific">Labrys neptuniae</name>
    <dbReference type="NCBI Taxonomy" id="376174"/>
    <lineage>
        <taxon>Bacteria</taxon>
        <taxon>Pseudomonadati</taxon>
        <taxon>Pseudomonadota</taxon>
        <taxon>Alphaproteobacteria</taxon>
        <taxon>Hyphomicrobiales</taxon>
        <taxon>Xanthobacteraceae</taxon>
        <taxon>Labrys</taxon>
    </lineage>
</organism>
<sequence length="146" mass="16105">MQLMLSPEPLKLLAFDGEDLEVISTHLQDAAVAPAEIAWLPREKRFALVMDRYDWCGAQSGERTRRRSGLHFERVLGVKHSHFEQNASQKAVLLSISFEVSDDPAGLVTLYFEGGSAIRLEVECLEAAMSDLGPAWPCGSPPPARV</sequence>
<dbReference type="InterPro" id="IPR021335">
    <property type="entry name" value="DUF2948"/>
</dbReference>
<protein>
    <submittedName>
        <fullName evidence="1">DUF2948 family protein</fullName>
    </submittedName>
</protein>
<evidence type="ECO:0000313" key="1">
    <source>
        <dbReference type="EMBL" id="MEW9307835.1"/>
    </source>
</evidence>
<dbReference type="EMBL" id="JBHGPK010000003">
    <property type="protein sequence ID" value="MFC2250401.1"/>
    <property type="molecule type" value="Genomic_DNA"/>
</dbReference>
<keyword evidence="3" id="KW-1185">Reference proteome</keyword>
<comment type="caution">
    <text evidence="1">The sequence shown here is derived from an EMBL/GenBank/DDBJ whole genome shotgun (WGS) entry which is preliminary data.</text>
</comment>
<accession>A0ABV3PQA9</accession>
<name>A0ABV3PQA9_9HYPH</name>
<proteinExistence type="predicted"/>
<evidence type="ECO:0000313" key="3">
    <source>
        <dbReference type="Proteomes" id="UP001555786"/>
    </source>
</evidence>
<dbReference type="Pfam" id="PF11164">
    <property type="entry name" value="DUF2948"/>
    <property type="match status" value="1"/>
</dbReference>
<evidence type="ECO:0000313" key="4">
    <source>
        <dbReference type="Proteomes" id="UP001595190"/>
    </source>
</evidence>
<evidence type="ECO:0000313" key="2">
    <source>
        <dbReference type="EMBL" id="MFC2250401.1"/>
    </source>
</evidence>
<gene>
    <name evidence="1" type="ORF">ABXS05_19940</name>
    <name evidence="2" type="ORF">ACETRX_12320</name>
</gene>
<dbReference type="Proteomes" id="UP001555786">
    <property type="component" value="Unassembled WGS sequence"/>
</dbReference>
<reference evidence="2 4" key="2">
    <citation type="submission" date="2024-09" db="EMBL/GenBank/DDBJ databases">
        <title>Description of Labrys sedimenti sp. nov., isolated from a diclofenac-degrading enrichment culture, and genome-based reclassification of Labrys portucalensis as a later heterotypic synonym of Labrys neptuniae.</title>
        <authorList>
            <person name="Tancsics A."/>
            <person name="Csepanyi A."/>
        </authorList>
    </citation>
    <scope>NUCLEOTIDE SEQUENCE [LARGE SCALE GENOMIC DNA]</scope>
    <source>
        <strain evidence="2 4">LMG 23412</strain>
    </source>
</reference>
<reference evidence="1 3" key="1">
    <citation type="submission" date="2024-07" db="EMBL/GenBank/DDBJ databases">
        <title>Description of Labrys sedimenti sp. nov., isolated from a diclofenac-degrading enrichment culture.</title>
        <authorList>
            <person name="Tancsics A."/>
            <person name="Csepanyi A."/>
        </authorList>
    </citation>
    <scope>NUCLEOTIDE SEQUENCE [LARGE SCALE GENOMIC DNA]</scope>
    <source>
        <strain evidence="1 3">LMG 23578</strain>
    </source>
</reference>
<dbReference type="Proteomes" id="UP001595190">
    <property type="component" value="Unassembled WGS sequence"/>
</dbReference>
<dbReference type="EMBL" id="JBFNQD010000007">
    <property type="protein sequence ID" value="MEW9307835.1"/>
    <property type="molecule type" value="Genomic_DNA"/>
</dbReference>